<accession>A0A7J6NXQ2</accession>
<comment type="caution">
    <text evidence="1">The sequence shown here is derived from an EMBL/GenBank/DDBJ whole genome shotgun (WGS) entry which is preliminary data.</text>
</comment>
<dbReference type="Proteomes" id="UP000541610">
    <property type="component" value="Unassembled WGS sequence"/>
</dbReference>
<evidence type="ECO:0000313" key="1">
    <source>
        <dbReference type="EMBL" id="KAF4687801.1"/>
    </source>
</evidence>
<reference evidence="1 2" key="1">
    <citation type="submission" date="2020-04" db="EMBL/GenBank/DDBJ databases">
        <title>Perkinsus olseni comparative genomics.</title>
        <authorList>
            <person name="Bogema D.R."/>
        </authorList>
    </citation>
    <scope>NUCLEOTIDE SEQUENCE [LARGE SCALE GENOMIC DNA]</scope>
    <source>
        <strain evidence="1">00978-12</strain>
    </source>
</reference>
<protein>
    <submittedName>
        <fullName evidence="1">Uncharacterized protein</fullName>
    </submittedName>
</protein>
<evidence type="ECO:0000313" key="2">
    <source>
        <dbReference type="Proteomes" id="UP000541610"/>
    </source>
</evidence>
<sequence>MAAKRQATERDIDILFRVYRFDLPGRSLQVPLKNRFGQHMRRLSCPFGKSKLRTELIFPAIYRSSPSPCVLASISQPPKPSTCFKMMVIPGNLRAHSREENPLRVLQSARLPVCAS</sequence>
<proteinExistence type="predicted"/>
<dbReference type="AlphaFoldDB" id="A0A7J6NXQ2"/>
<name>A0A7J6NXQ2_PEROL</name>
<organism evidence="1 2">
    <name type="scientific">Perkinsus olseni</name>
    <name type="common">Perkinsus atlanticus</name>
    <dbReference type="NCBI Taxonomy" id="32597"/>
    <lineage>
        <taxon>Eukaryota</taxon>
        <taxon>Sar</taxon>
        <taxon>Alveolata</taxon>
        <taxon>Perkinsozoa</taxon>
        <taxon>Perkinsea</taxon>
        <taxon>Perkinsida</taxon>
        <taxon>Perkinsidae</taxon>
        <taxon>Perkinsus</taxon>
    </lineage>
</organism>
<gene>
    <name evidence="1" type="ORF">FOZ60_003470</name>
</gene>
<dbReference type="EMBL" id="JABANP010000172">
    <property type="protein sequence ID" value="KAF4687801.1"/>
    <property type="molecule type" value="Genomic_DNA"/>
</dbReference>